<protein>
    <submittedName>
        <fullName evidence="3">Membrane-integrating protein Mistic</fullName>
    </submittedName>
</protein>
<keyword evidence="1" id="KW-0175">Coiled coil</keyword>
<gene>
    <name evidence="3" type="ORF">HLUCCA11_05140</name>
</gene>
<feature type="region of interest" description="Disordered" evidence="2">
    <location>
        <begin position="98"/>
        <end position="130"/>
    </location>
</feature>
<evidence type="ECO:0000313" key="4">
    <source>
        <dbReference type="Proteomes" id="UP000050465"/>
    </source>
</evidence>
<name>A0A0P8A1P5_9CYAN</name>
<reference evidence="3 4" key="1">
    <citation type="submission" date="2015-09" db="EMBL/GenBank/DDBJ databases">
        <title>Identification and resolution of microdiversity through metagenomic sequencing of parallel consortia.</title>
        <authorList>
            <person name="Nelson W.C."/>
            <person name="Romine M.F."/>
            <person name="Lindemann S.R."/>
        </authorList>
    </citation>
    <scope>NUCLEOTIDE SEQUENCE [LARGE SCALE GENOMIC DNA]</scope>
    <source>
        <strain evidence="3">Ana</strain>
    </source>
</reference>
<comment type="caution">
    <text evidence="3">The sequence shown here is derived from an EMBL/GenBank/DDBJ whole genome shotgun (WGS) entry which is preliminary data.</text>
</comment>
<evidence type="ECO:0000256" key="2">
    <source>
        <dbReference type="SAM" id="MobiDB-lite"/>
    </source>
</evidence>
<organism evidence="3 4">
    <name type="scientific">Phormidesmis priestleyi Ana</name>
    <dbReference type="NCBI Taxonomy" id="1666911"/>
    <lineage>
        <taxon>Bacteria</taxon>
        <taxon>Bacillati</taxon>
        <taxon>Cyanobacteriota</taxon>
        <taxon>Cyanophyceae</taxon>
        <taxon>Leptolyngbyales</taxon>
        <taxon>Leptolyngbyaceae</taxon>
        <taxon>Phormidesmis</taxon>
    </lineage>
</organism>
<dbReference type="EMBL" id="LJZR01000004">
    <property type="protein sequence ID" value="KPQ36880.1"/>
    <property type="molecule type" value="Genomic_DNA"/>
</dbReference>
<evidence type="ECO:0000313" key="3">
    <source>
        <dbReference type="EMBL" id="KPQ36880.1"/>
    </source>
</evidence>
<sequence length="130" mass="14166">MGRRKKTSPTLLKAQKRLAGLRSIGIKLDLGNGITTASFEKEVTDLSQAILKYNELLGAVDDAANSIEQAEQNLSISSENVLMSVKIKYGKDSSQYEVVGGTRLRDRRRRRPSSTETRPAASATLESAIA</sequence>
<proteinExistence type="predicted"/>
<dbReference type="AlphaFoldDB" id="A0A0P8A1P5"/>
<accession>A0A0P8A1P5</accession>
<feature type="coiled-coil region" evidence="1">
    <location>
        <begin position="53"/>
        <end position="80"/>
    </location>
</feature>
<evidence type="ECO:0000256" key="1">
    <source>
        <dbReference type="SAM" id="Coils"/>
    </source>
</evidence>
<dbReference type="Proteomes" id="UP000050465">
    <property type="component" value="Unassembled WGS sequence"/>
</dbReference>